<proteinExistence type="predicted"/>
<dbReference type="EMBL" id="MU006292">
    <property type="protein sequence ID" value="KAF2854630.1"/>
    <property type="molecule type" value="Genomic_DNA"/>
</dbReference>
<feature type="region of interest" description="Disordered" evidence="1">
    <location>
        <begin position="57"/>
        <end position="76"/>
    </location>
</feature>
<organism evidence="2 3">
    <name type="scientific">Plenodomus tracheiphilus IPT5</name>
    <dbReference type="NCBI Taxonomy" id="1408161"/>
    <lineage>
        <taxon>Eukaryota</taxon>
        <taxon>Fungi</taxon>
        <taxon>Dikarya</taxon>
        <taxon>Ascomycota</taxon>
        <taxon>Pezizomycotina</taxon>
        <taxon>Dothideomycetes</taxon>
        <taxon>Pleosporomycetidae</taxon>
        <taxon>Pleosporales</taxon>
        <taxon>Pleosporineae</taxon>
        <taxon>Leptosphaeriaceae</taxon>
        <taxon>Plenodomus</taxon>
    </lineage>
</organism>
<reference evidence="2" key="1">
    <citation type="submission" date="2020-01" db="EMBL/GenBank/DDBJ databases">
        <authorList>
            <consortium name="DOE Joint Genome Institute"/>
            <person name="Haridas S."/>
            <person name="Albert R."/>
            <person name="Binder M."/>
            <person name="Bloem J."/>
            <person name="Labutti K."/>
            <person name="Salamov A."/>
            <person name="Andreopoulos B."/>
            <person name="Baker S.E."/>
            <person name="Barry K."/>
            <person name="Bills G."/>
            <person name="Bluhm B.H."/>
            <person name="Cannon C."/>
            <person name="Castanera R."/>
            <person name="Culley D.E."/>
            <person name="Daum C."/>
            <person name="Ezra D."/>
            <person name="Gonzalez J.B."/>
            <person name="Henrissat B."/>
            <person name="Kuo A."/>
            <person name="Liang C."/>
            <person name="Lipzen A."/>
            <person name="Lutzoni F."/>
            <person name="Magnuson J."/>
            <person name="Mondo S."/>
            <person name="Nolan M."/>
            <person name="Ohm R."/>
            <person name="Pangilinan J."/>
            <person name="Park H.-J."/>
            <person name="Ramirez L."/>
            <person name="Alfaro M."/>
            <person name="Sun H."/>
            <person name="Tritt A."/>
            <person name="Yoshinaga Y."/>
            <person name="Zwiers L.-H."/>
            <person name="Turgeon B.G."/>
            <person name="Goodwin S.B."/>
            <person name="Spatafora J.W."/>
            <person name="Crous P.W."/>
            <person name="Grigoriev I.V."/>
        </authorList>
    </citation>
    <scope>NUCLEOTIDE SEQUENCE</scope>
    <source>
        <strain evidence="2">IPT5</strain>
    </source>
</reference>
<gene>
    <name evidence="2" type="ORF">T440DRAFT_239569</name>
</gene>
<evidence type="ECO:0000256" key="1">
    <source>
        <dbReference type="SAM" id="MobiDB-lite"/>
    </source>
</evidence>
<name>A0A6A7BGT6_9PLEO</name>
<sequence>MSSAAATAGAPATTWAVTRADGVAFAMATPHALNAARRLRLCAHWLDDYRGLEPRRGVEEDGRARSSLSPVLHPSPITHHPVSTLLCALALTAAAAAAGVVSSGSPCNFQGRVE</sequence>
<accession>A0A6A7BGT6</accession>
<evidence type="ECO:0000313" key="2">
    <source>
        <dbReference type="EMBL" id="KAF2854630.1"/>
    </source>
</evidence>
<dbReference type="AlphaFoldDB" id="A0A6A7BGT6"/>
<protein>
    <submittedName>
        <fullName evidence="2">Uncharacterized protein</fullName>
    </submittedName>
</protein>
<dbReference type="Proteomes" id="UP000799423">
    <property type="component" value="Unassembled WGS sequence"/>
</dbReference>
<evidence type="ECO:0000313" key="3">
    <source>
        <dbReference type="Proteomes" id="UP000799423"/>
    </source>
</evidence>
<keyword evidence="3" id="KW-1185">Reference proteome</keyword>